<evidence type="ECO:0000313" key="1">
    <source>
        <dbReference type="EMBL" id="OHB08881.1"/>
    </source>
</evidence>
<dbReference type="Proteomes" id="UP000177096">
    <property type="component" value="Unassembled WGS sequence"/>
</dbReference>
<gene>
    <name evidence="1" type="ORF">A3I86_00820</name>
</gene>
<proteinExistence type="predicted"/>
<comment type="caution">
    <text evidence="1">The sequence shown here is derived from an EMBL/GenBank/DDBJ whole genome shotgun (WGS) entry which is preliminary data.</text>
</comment>
<accession>A0A1G2UHH7</accession>
<sequence>MKSIDDNIKNRDIKGLLKHPRLKMLDEFYRRINAERKADDMKELPVRAIAVKISHLSVQDMAYLLKKCSQSSNFSRCFFGSLKIPKPSSEQIKPKDDTK</sequence>
<reference evidence="1 2" key="1">
    <citation type="journal article" date="2016" name="Nat. Commun.">
        <title>Thousands of microbial genomes shed light on interconnected biogeochemical processes in an aquifer system.</title>
        <authorList>
            <person name="Anantharaman K."/>
            <person name="Brown C.T."/>
            <person name="Hug L.A."/>
            <person name="Sharon I."/>
            <person name="Castelle C.J."/>
            <person name="Probst A.J."/>
            <person name="Thomas B.C."/>
            <person name="Singh A."/>
            <person name="Wilkins M.J."/>
            <person name="Karaoz U."/>
            <person name="Brodie E.L."/>
            <person name="Williams K.H."/>
            <person name="Hubbard S.S."/>
            <person name="Banfield J.F."/>
        </authorList>
    </citation>
    <scope>NUCLEOTIDE SEQUENCE [LARGE SCALE GENOMIC DNA]</scope>
</reference>
<dbReference type="AlphaFoldDB" id="A0A1G2UHH7"/>
<protein>
    <submittedName>
        <fullName evidence="1">Uncharacterized protein</fullName>
    </submittedName>
</protein>
<dbReference type="EMBL" id="MHWM01000017">
    <property type="protein sequence ID" value="OHB08881.1"/>
    <property type="molecule type" value="Genomic_DNA"/>
</dbReference>
<organism evidence="1 2">
    <name type="scientific">Candidatus Zambryskibacteria bacterium RIFCSPLOWO2_02_FULL_39_14</name>
    <dbReference type="NCBI Taxonomy" id="1802769"/>
    <lineage>
        <taxon>Bacteria</taxon>
        <taxon>Candidatus Zambryskiibacteriota</taxon>
    </lineage>
</organism>
<name>A0A1G2UHH7_9BACT</name>
<evidence type="ECO:0000313" key="2">
    <source>
        <dbReference type="Proteomes" id="UP000177096"/>
    </source>
</evidence>